<feature type="compositionally biased region" description="Acidic residues" evidence="6">
    <location>
        <begin position="189"/>
        <end position="202"/>
    </location>
</feature>
<keyword evidence="1" id="KW-0963">Cytoplasm</keyword>
<dbReference type="Proteomes" id="UP000037136">
    <property type="component" value="Unassembled WGS sequence"/>
</dbReference>
<evidence type="ECO:0000259" key="8">
    <source>
        <dbReference type="Pfam" id="PF04068"/>
    </source>
</evidence>
<evidence type="ECO:0000256" key="3">
    <source>
        <dbReference type="ARBA" id="ARBA00022552"/>
    </source>
</evidence>
<sequence>MVRHKKELASRGKRSNHHGTSNSSLAPAPPSFKAACWDLGHCDPKRCSGKRLMRLGLMRELHLGQRHNGVVITPNAKQLVSPADADLLAQHGAAVVECSWARTDEVQWTKVGGKAERLLPYLVAANPVNYGKPWRLNCSRAFSLRNHVFEHQPYRSQARLEREYAESRERGADDMWTTGNTNHGPVASSDEDNDDEEDEDDDVASHHGSPDAIYLGKRVLDPKPGEEPAAGPPPTKDPFDISSDSDADADADAMAEIRRKVLASKTFSNLNADSTPATKAKPATIPRPQQRPLMLDPDPQPDSDNGSSSDSHVDHDDDDDAFDSIIDATPVTDKVGLAKLERDRSRAAVSSKTYSSRVLSAPRR</sequence>
<feature type="domain" description="16S/18S rRNA aminocarboxypropyltransferase Tsr3 C-terminal" evidence="7">
    <location>
        <begin position="70"/>
        <end position="151"/>
    </location>
</feature>
<dbReference type="InterPro" id="IPR007209">
    <property type="entry name" value="RNaseL-inhib-like_metal-bd_dom"/>
</dbReference>
<evidence type="ECO:0000313" key="9">
    <source>
        <dbReference type="EMBL" id="PFH56988.1"/>
    </source>
</evidence>
<keyword evidence="5" id="KW-0949">S-adenosyl-L-methionine</keyword>
<feature type="region of interest" description="Disordered" evidence="6">
    <location>
        <begin position="1"/>
        <end position="26"/>
    </location>
</feature>
<feature type="region of interest" description="Disordered" evidence="6">
    <location>
        <begin position="157"/>
        <end position="364"/>
    </location>
</feature>
<keyword evidence="2" id="KW-0690">Ribosome biogenesis</keyword>
<dbReference type="PANTHER" id="PTHR20426:SF0">
    <property type="entry name" value="18S RRNA AMINOCARBOXYPROPYLTRANSFERASE"/>
    <property type="match status" value="1"/>
</dbReference>
<evidence type="ECO:0000259" key="7">
    <source>
        <dbReference type="Pfam" id="PF04034"/>
    </source>
</evidence>
<evidence type="ECO:0000256" key="1">
    <source>
        <dbReference type="ARBA" id="ARBA00022490"/>
    </source>
</evidence>
<feature type="compositionally biased region" description="Basic and acidic residues" evidence="6">
    <location>
        <begin position="157"/>
        <end position="173"/>
    </location>
</feature>
<dbReference type="Pfam" id="PF04068">
    <property type="entry name" value="Fer4_RLI"/>
    <property type="match status" value="1"/>
</dbReference>
<dbReference type="AlphaFoldDB" id="A0A2A9P6N0"/>
<evidence type="ECO:0000256" key="4">
    <source>
        <dbReference type="ARBA" id="ARBA00022679"/>
    </source>
</evidence>
<comment type="caution">
    <text evidence="9">The sequence shown here is derived from an EMBL/GenBank/DDBJ whole genome shotgun (WGS) entry which is preliminary data.</text>
</comment>
<keyword evidence="3" id="KW-0698">rRNA processing</keyword>
<dbReference type="InterPro" id="IPR007177">
    <property type="entry name" value="Tsr3_C"/>
</dbReference>
<dbReference type="EMBL" id="LAZP02000474">
    <property type="protein sequence ID" value="PFH56988.1"/>
    <property type="molecule type" value="Genomic_DNA"/>
</dbReference>
<feature type="compositionally biased region" description="Basic residues" evidence="6">
    <location>
        <begin position="1"/>
        <end position="17"/>
    </location>
</feature>
<gene>
    <name evidence="9" type="ORF">XA68_15667</name>
</gene>
<dbReference type="Pfam" id="PF04034">
    <property type="entry name" value="Ribo_biogen_C"/>
    <property type="match status" value="1"/>
</dbReference>
<feature type="domain" description="RNase L inhibitor RLI-like possible metal-binding" evidence="8">
    <location>
        <begin position="33"/>
        <end position="66"/>
    </location>
</feature>
<dbReference type="STRING" id="268505.A0A2A9P6N0"/>
<feature type="compositionally biased region" description="Acidic residues" evidence="6">
    <location>
        <begin position="243"/>
        <end position="253"/>
    </location>
</feature>
<keyword evidence="4" id="KW-0808">Transferase</keyword>
<evidence type="ECO:0000313" key="10">
    <source>
        <dbReference type="Proteomes" id="UP000037136"/>
    </source>
</evidence>
<protein>
    <recommendedName>
        <fullName evidence="11">18S rRNA aminocarboxypropyltransferase</fullName>
    </recommendedName>
</protein>
<dbReference type="OrthoDB" id="10262062at2759"/>
<feature type="compositionally biased region" description="Polar residues" evidence="6">
    <location>
        <begin position="265"/>
        <end position="277"/>
    </location>
</feature>
<proteinExistence type="predicted"/>
<feature type="compositionally biased region" description="Polar residues" evidence="6">
    <location>
        <begin position="348"/>
        <end position="358"/>
    </location>
</feature>
<keyword evidence="10" id="KW-1185">Reference proteome</keyword>
<dbReference type="GO" id="GO:0030490">
    <property type="term" value="P:maturation of SSU-rRNA"/>
    <property type="evidence" value="ECO:0007669"/>
    <property type="project" value="TreeGrafter"/>
</dbReference>
<name>A0A2A9P6N0_OPHUN</name>
<reference evidence="9 10" key="2">
    <citation type="journal article" date="2017" name="Sci. Rep.">
        <title>Ant-infecting Ophiocordyceps genomes reveal a high diversity of potential behavioral manipulation genes and a possible major role for enterotoxins.</title>
        <authorList>
            <person name="de Bekker C."/>
            <person name="Ohm R.A."/>
            <person name="Evans H.C."/>
            <person name="Brachmann A."/>
            <person name="Hughes D.P."/>
        </authorList>
    </citation>
    <scope>NUCLEOTIDE SEQUENCE [LARGE SCALE GENOMIC DNA]</scope>
    <source>
        <strain evidence="9 10">SC16a</strain>
    </source>
</reference>
<evidence type="ECO:0008006" key="11">
    <source>
        <dbReference type="Google" id="ProtNLM"/>
    </source>
</evidence>
<evidence type="ECO:0000256" key="2">
    <source>
        <dbReference type="ARBA" id="ARBA00022517"/>
    </source>
</evidence>
<organism evidence="9 10">
    <name type="scientific">Ophiocordyceps unilateralis</name>
    <name type="common">Zombie-ant fungus</name>
    <name type="synonym">Torrubia unilateralis</name>
    <dbReference type="NCBI Taxonomy" id="268505"/>
    <lineage>
        <taxon>Eukaryota</taxon>
        <taxon>Fungi</taxon>
        <taxon>Dikarya</taxon>
        <taxon>Ascomycota</taxon>
        <taxon>Pezizomycotina</taxon>
        <taxon>Sordariomycetes</taxon>
        <taxon>Hypocreomycetidae</taxon>
        <taxon>Hypocreales</taxon>
        <taxon>Ophiocordycipitaceae</taxon>
        <taxon>Ophiocordyceps</taxon>
    </lineage>
</organism>
<reference evidence="9 10" key="1">
    <citation type="journal article" date="2015" name="BMC Genomics">
        <title>Gene expression during zombie ant biting behavior reflects the complexity underlying fungal parasitic behavioral manipulation.</title>
        <authorList>
            <person name="de Bekker C."/>
            <person name="Ohm R.A."/>
            <person name="Loreto R.G."/>
            <person name="Sebastian A."/>
            <person name="Albert I."/>
            <person name="Merrow M."/>
            <person name="Brachmann A."/>
            <person name="Hughes D.P."/>
        </authorList>
    </citation>
    <scope>NUCLEOTIDE SEQUENCE [LARGE SCALE GENOMIC DNA]</scope>
    <source>
        <strain evidence="9 10">SC16a</strain>
    </source>
</reference>
<evidence type="ECO:0000256" key="5">
    <source>
        <dbReference type="ARBA" id="ARBA00022691"/>
    </source>
</evidence>
<evidence type="ECO:0000256" key="6">
    <source>
        <dbReference type="SAM" id="MobiDB-lite"/>
    </source>
</evidence>
<dbReference type="GO" id="GO:0106388">
    <property type="term" value="F:rRNA small subunit aminocarboxypropyltransferase activity"/>
    <property type="evidence" value="ECO:0007669"/>
    <property type="project" value="InterPro"/>
</dbReference>
<accession>A0A2A9P6N0</accession>
<dbReference type="PANTHER" id="PTHR20426">
    <property type="entry name" value="RIBOSOME BIOGENESIS PROTEIN TSR3 HOMOLOG"/>
    <property type="match status" value="1"/>
</dbReference>
<dbReference type="InterPro" id="IPR022968">
    <property type="entry name" value="Tsr3-like"/>
</dbReference>